<dbReference type="Gene3D" id="3.10.129.10">
    <property type="entry name" value="Hotdog Thioesterase"/>
    <property type="match status" value="1"/>
</dbReference>
<evidence type="ECO:0008006" key="3">
    <source>
        <dbReference type="Google" id="ProtNLM"/>
    </source>
</evidence>
<dbReference type="RefSeq" id="WP_102378707.1">
    <property type="nucleotide sequence ID" value="NZ_AP025564.1"/>
</dbReference>
<dbReference type="Pfam" id="PF14539">
    <property type="entry name" value="DUF4442"/>
    <property type="match status" value="1"/>
</dbReference>
<sequence>MDENFFKELAKNVNDGPTPYINLAQMKAEIVEERHVRLLLPLTELHRNHVGIAYAGSEFVLAEIAGGTLFMATYGTDEFVPILKSVESKYLKPGTKDLVVELSLTEDEAAEKIAPVRERGRGDYFLDVPVFDVDGEQVALMSFNYYALPAQR</sequence>
<protein>
    <recommendedName>
        <fullName evidence="3">DUF4442 domain-containing protein</fullName>
    </recommendedName>
</protein>
<dbReference type="Proteomes" id="UP001320544">
    <property type="component" value="Chromosome"/>
</dbReference>
<name>A0ABM7WHG8_9ACTN</name>
<reference evidence="1 2" key="1">
    <citation type="submission" date="2022-01" db="EMBL/GenBank/DDBJ databases">
        <title>Novel bile acid biosynthetic pathways are enriched in the microbiome of centenarians.</title>
        <authorList>
            <person name="Sato Y."/>
            <person name="Atarashi K."/>
            <person name="Plichta R.D."/>
            <person name="Arai Y."/>
            <person name="Sasajima S."/>
            <person name="Kearney M.S."/>
            <person name="Suda W."/>
            <person name="Takeshita K."/>
            <person name="Sasaki T."/>
            <person name="Okamoto S."/>
            <person name="Skelly N.A."/>
            <person name="Okamura Y."/>
            <person name="Vlamakis H."/>
            <person name="Li Y."/>
            <person name="Tanoue T."/>
            <person name="Takei H."/>
            <person name="Nittono H."/>
            <person name="Narushima S."/>
            <person name="Irie J."/>
            <person name="Itoh H."/>
            <person name="Moriya K."/>
            <person name="Sugiura Y."/>
            <person name="Suematsu M."/>
            <person name="Moritoki N."/>
            <person name="Shibata S."/>
            <person name="Littman R.D."/>
            <person name="Fischbach A.M."/>
            <person name="Uwamino Y."/>
            <person name="Inoue T."/>
            <person name="Honda A."/>
            <person name="Hattori M."/>
            <person name="Murai T."/>
            <person name="Xavier J.R."/>
            <person name="Hirose N."/>
            <person name="Honda K."/>
        </authorList>
    </citation>
    <scope>NUCLEOTIDE SEQUENCE [LARGE SCALE GENOMIC DNA]</scope>
    <source>
        <strain evidence="1 2">CE91-St30</strain>
    </source>
</reference>
<dbReference type="EMBL" id="AP025564">
    <property type="protein sequence ID" value="BDE95698.1"/>
    <property type="molecule type" value="Genomic_DNA"/>
</dbReference>
<evidence type="ECO:0000313" key="1">
    <source>
        <dbReference type="EMBL" id="BDE95698.1"/>
    </source>
</evidence>
<evidence type="ECO:0000313" key="2">
    <source>
        <dbReference type="Proteomes" id="UP001320544"/>
    </source>
</evidence>
<accession>A0ABM7WHG8</accession>
<dbReference type="InterPro" id="IPR027961">
    <property type="entry name" value="DUF4442"/>
</dbReference>
<dbReference type="SUPFAM" id="SSF54637">
    <property type="entry name" value="Thioesterase/thiol ester dehydrase-isomerase"/>
    <property type="match status" value="1"/>
</dbReference>
<organism evidence="1 2">
    <name type="scientific">Raoultibacter timonensis</name>
    <dbReference type="NCBI Taxonomy" id="1907662"/>
    <lineage>
        <taxon>Bacteria</taxon>
        <taxon>Bacillati</taxon>
        <taxon>Actinomycetota</taxon>
        <taxon>Coriobacteriia</taxon>
        <taxon>Eggerthellales</taxon>
        <taxon>Eggerthellaceae</taxon>
        <taxon>Raoultibacter</taxon>
    </lineage>
</organism>
<dbReference type="InterPro" id="IPR029069">
    <property type="entry name" value="HotDog_dom_sf"/>
</dbReference>
<proteinExistence type="predicted"/>
<dbReference type="CDD" id="cd03443">
    <property type="entry name" value="PaaI_thioesterase"/>
    <property type="match status" value="1"/>
</dbReference>
<keyword evidence="2" id="KW-1185">Reference proteome</keyword>
<gene>
    <name evidence="1" type="ORF">CE91St30_10310</name>
</gene>